<reference evidence="1" key="1">
    <citation type="submission" date="2023-04" db="EMBL/GenBank/DDBJ databases">
        <title>Four porcine-derived lactic acid bacteria strains analyses and their evaluation as potential probiotics based on genomics.</title>
        <authorList>
            <person name="Niu D."/>
        </authorList>
    </citation>
    <scope>NUCLEOTIDE SEQUENCE</scope>
    <source>
        <strain evidence="1">ZSA5</strain>
    </source>
</reference>
<sequence>MKINYESDSSRNMYQVGDVIRNSYKDLFLIAGNPEGEFFVVNLRTNLVYGSYKTMDDLFNDLGDEDYILLHAEINVL</sequence>
<dbReference type="EMBL" id="CP123971">
    <property type="protein sequence ID" value="WII29171.1"/>
    <property type="molecule type" value="Genomic_DNA"/>
</dbReference>
<proteinExistence type="predicted"/>
<protein>
    <submittedName>
        <fullName evidence="1">Uncharacterized protein</fullName>
    </submittedName>
</protein>
<dbReference type="RefSeq" id="WP_284650513.1">
    <property type="nucleotide sequence ID" value="NZ_CP123971.1"/>
</dbReference>
<accession>A0AAX3X673</accession>
<dbReference type="Proteomes" id="UP001231316">
    <property type="component" value="Chromosome"/>
</dbReference>
<gene>
    <name evidence="1" type="ORF">QFE45_03460</name>
</gene>
<evidence type="ECO:0000313" key="2">
    <source>
        <dbReference type="Proteomes" id="UP001231316"/>
    </source>
</evidence>
<name>A0AAX3X673_9LACO</name>
<organism evidence="1 2">
    <name type="scientific">Ligilactobacillus salivarius</name>
    <dbReference type="NCBI Taxonomy" id="1624"/>
    <lineage>
        <taxon>Bacteria</taxon>
        <taxon>Bacillati</taxon>
        <taxon>Bacillota</taxon>
        <taxon>Bacilli</taxon>
        <taxon>Lactobacillales</taxon>
        <taxon>Lactobacillaceae</taxon>
        <taxon>Ligilactobacillus</taxon>
    </lineage>
</organism>
<dbReference type="AlphaFoldDB" id="A0AAX3X673"/>
<evidence type="ECO:0000313" key="1">
    <source>
        <dbReference type="EMBL" id="WII29171.1"/>
    </source>
</evidence>